<dbReference type="Proteomes" id="UP000779049">
    <property type="component" value="Unassembled WGS sequence"/>
</dbReference>
<keyword evidence="1" id="KW-1133">Transmembrane helix</keyword>
<feature type="transmembrane region" description="Helical" evidence="1">
    <location>
        <begin position="6"/>
        <end position="27"/>
    </location>
</feature>
<dbReference type="CDD" id="cd07341">
    <property type="entry name" value="M56_BlaR1_MecR1_like"/>
    <property type="match status" value="1"/>
</dbReference>
<sequence>MEISMGPFLTCFLTILVLTGYLYIVLYKSRTIFKCRVKIIFAVMAVIMIRMLIPVNFPFTYSVYSTHILKGLGNIVYAHTEICGKQVFIFDGLLVIWVVGAAVQLVRYIRKRRMVRKYLEYYLVTDKEKRAYYDSFLRAAGIKNMRIAVLPGENGAAIFGLIRPIMILPDYMLEDQDMSYIIQHEIEHYHHYDLWLKWIVDLLAAIHWWNPLVYLMRRELNNVLELSNDYVVTKEMTEREKLDYAQTLLKIAKLKQKRNRYALNLADGGCLEVRIRLLMEPKEPKTRKQSLTILGHMIFIGLVMLVSVIVVPEVSYEEEVEKGDTFEITPENAYFIKTEEGYEIYADGIYRGIMEEVDETFKEMGIPVYEEKGEQEQ</sequence>
<evidence type="ECO:0000313" key="4">
    <source>
        <dbReference type="Proteomes" id="UP000779049"/>
    </source>
</evidence>
<dbReference type="Pfam" id="PF05569">
    <property type="entry name" value="Peptidase_M56"/>
    <property type="match status" value="1"/>
</dbReference>
<keyword evidence="4" id="KW-1185">Reference proteome</keyword>
<feature type="transmembrane region" description="Helical" evidence="1">
    <location>
        <begin position="87"/>
        <end position="109"/>
    </location>
</feature>
<dbReference type="PANTHER" id="PTHR34978">
    <property type="entry name" value="POSSIBLE SENSOR-TRANSDUCER PROTEIN BLAR"/>
    <property type="match status" value="1"/>
</dbReference>
<accession>A0ABS7L9K6</accession>
<protein>
    <submittedName>
        <fullName evidence="3">M56 family metallopeptidase</fullName>
    </submittedName>
</protein>
<evidence type="ECO:0000259" key="2">
    <source>
        <dbReference type="Pfam" id="PF05569"/>
    </source>
</evidence>
<name>A0ABS7L9K6_9FIRM</name>
<organism evidence="3 4">
    <name type="scientific">Sellimonas caecigallum</name>
    <dbReference type="NCBI Taxonomy" id="2592333"/>
    <lineage>
        <taxon>Bacteria</taxon>
        <taxon>Bacillati</taxon>
        <taxon>Bacillota</taxon>
        <taxon>Clostridia</taxon>
        <taxon>Lachnospirales</taxon>
        <taxon>Lachnospiraceae</taxon>
        <taxon>Sellimonas</taxon>
    </lineage>
</organism>
<feature type="domain" description="Peptidase M56" evidence="2">
    <location>
        <begin position="89"/>
        <end position="263"/>
    </location>
</feature>
<feature type="transmembrane region" description="Helical" evidence="1">
    <location>
        <begin position="291"/>
        <end position="311"/>
    </location>
</feature>
<gene>
    <name evidence="3" type="ORF">FLB61_11865</name>
</gene>
<dbReference type="PANTHER" id="PTHR34978:SF3">
    <property type="entry name" value="SLR0241 PROTEIN"/>
    <property type="match status" value="1"/>
</dbReference>
<dbReference type="InterPro" id="IPR052173">
    <property type="entry name" value="Beta-lactam_resp_regulator"/>
</dbReference>
<proteinExistence type="predicted"/>
<evidence type="ECO:0000256" key="1">
    <source>
        <dbReference type="SAM" id="Phobius"/>
    </source>
</evidence>
<dbReference type="EMBL" id="VIRV01000025">
    <property type="protein sequence ID" value="MBY0759766.1"/>
    <property type="molecule type" value="Genomic_DNA"/>
</dbReference>
<dbReference type="InterPro" id="IPR008756">
    <property type="entry name" value="Peptidase_M56"/>
</dbReference>
<comment type="caution">
    <text evidence="3">The sequence shown here is derived from an EMBL/GenBank/DDBJ whole genome shotgun (WGS) entry which is preliminary data.</text>
</comment>
<reference evidence="3 4" key="1">
    <citation type="journal article" date="2020" name="New Microbes New Infect">
        <title>Sellimonas caecigallum sp. nov., description and genome sequence of a new member of the Sellimonas genus isolated from the cecum of feral chicken.</title>
        <authorList>
            <person name="Wongkuna S."/>
            <person name="Ghimire S."/>
            <person name="Antony L."/>
            <person name="Chankhamhaengdecha S."/>
            <person name="Janvilisri T."/>
            <person name="Scaria J."/>
        </authorList>
    </citation>
    <scope>NUCLEOTIDE SEQUENCE [LARGE SCALE GENOMIC DNA]</scope>
    <source>
        <strain evidence="3 4">SW451</strain>
    </source>
</reference>
<keyword evidence="1" id="KW-0812">Transmembrane</keyword>
<dbReference type="RefSeq" id="WP_221920302.1">
    <property type="nucleotide sequence ID" value="NZ_CP173660.1"/>
</dbReference>
<feature type="transmembrane region" description="Helical" evidence="1">
    <location>
        <begin position="39"/>
        <end position="59"/>
    </location>
</feature>
<keyword evidence="1" id="KW-0472">Membrane</keyword>
<evidence type="ECO:0000313" key="3">
    <source>
        <dbReference type="EMBL" id="MBY0759766.1"/>
    </source>
</evidence>